<dbReference type="EMBL" id="FMXA01000025">
    <property type="protein sequence ID" value="SDA59441.1"/>
    <property type="molecule type" value="Genomic_DNA"/>
</dbReference>
<dbReference type="GeneID" id="87756471"/>
<protein>
    <submittedName>
        <fullName evidence="4">Starvation-inducible DNA-binding protein</fullName>
    </submittedName>
</protein>
<keyword evidence="5" id="KW-1185">Reference proteome</keyword>
<dbReference type="InterPro" id="IPR012347">
    <property type="entry name" value="Ferritin-like"/>
</dbReference>
<dbReference type="GO" id="GO:0008199">
    <property type="term" value="F:ferric iron binding"/>
    <property type="evidence" value="ECO:0007669"/>
    <property type="project" value="InterPro"/>
</dbReference>
<evidence type="ECO:0000259" key="3">
    <source>
        <dbReference type="Pfam" id="PF00210"/>
    </source>
</evidence>
<accession>A0A1G5WMM5</accession>
<dbReference type="CDD" id="cd01043">
    <property type="entry name" value="DPS"/>
    <property type="match status" value="1"/>
</dbReference>
<dbReference type="InterPro" id="IPR002177">
    <property type="entry name" value="DPS_DNA-bd"/>
</dbReference>
<dbReference type="SUPFAM" id="SSF47240">
    <property type="entry name" value="Ferritin-like"/>
    <property type="match status" value="1"/>
</dbReference>
<feature type="domain" description="Ferritin/DPS" evidence="3">
    <location>
        <begin position="3"/>
        <end position="141"/>
    </location>
</feature>
<organism evidence="4 5">
    <name type="scientific">Allisonella histaminiformans</name>
    <dbReference type="NCBI Taxonomy" id="209880"/>
    <lineage>
        <taxon>Bacteria</taxon>
        <taxon>Bacillati</taxon>
        <taxon>Bacillota</taxon>
        <taxon>Negativicutes</taxon>
        <taxon>Veillonellales</taxon>
        <taxon>Veillonellaceae</taxon>
        <taxon>Allisonella</taxon>
    </lineage>
</organism>
<dbReference type="RefSeq" id="WP_200779858.1">
    <property type="nucleotide sequence ID" value="NZ_FMXA01000025.1"/>
</dbReference>
<reference evidence="4 5" key="1">
    <citation type="submission" date="2016-10" db="EMBL/GenBank/DDBJ databases">
        <authorList>
            <person name="de Groot N.N."/>
        </authorList>
    </citation>
    <scope>NUCLEOTIDE SEQUENCE [LARGE SCALE GENOMIC DNA]</scope>
    <source>
        <strain evidence="4 5">DSM 15230</strain>
    </source>
</reference>
<dbReference type="AlphaFoldDB" id="A0A1G5WMM5"/>
<evidence type="ECO:0000313" key="5">
    <source>
        <dbReference type="Proteomes" id="UP000199689"/>
    </source>
</evidence>
<keyword evidence="4" id="KW-0238">DNA-binding</keyword>
<proteinExistence type="inferred from homology"/>
<dbReference type="STRING" id="209880.SAMN02910343_01478"/>
<evidence type="ECO:0000313" key="4">
    <source>
        <dbReference type="EMBL" id="SDA59441.1"/>
    </source>
</evidence>
<dbReference type="GO" id="GO:0003677">
    <property type="term" value="F:DNA binding"/>
    <property type="evidence" value="ECO:0007669"/>
    <property type="project" value="UniProtKB-KW"/>
</dbReference>
<gene>
    <name evidence="4" type="ORF">SAMN02910343_01478</name>
</gene>
<dbReference type="PRINTS" id="PR01346">
    <property type="entry name" value="HELNAPAPROT"/>
</dbReference>
<dbReference type="InterPro" id="IPR008331">
    <property type="entry name" value="Ferritin_DPS_dom"/>
</dbReference>
<dbReference type="Proteomes" id="UP000199689">
    <property type="component" value="Unassembled WGS sequence"/>
</dbReference>
<dbReference type="PANTHER" id="PTHR42932">
    <property type="entry name" value="GENERAL STRESS PROTEIN 20U"/>
    <property type="match status" value="1"/>
</dbReference>
<evidence type="ECO:0000256" key="1">
    <source>
        <dbReference type="ARBA" id="ARBA00009497"/>
    </source>
</evidence>
<dbReference type="Pfam" id="PF00210">
    <property type="entry name" value="Ferritin"/>
    <property type="match status" value="1"/>
</dbReference>
<evidence type="ECO:0000256" key="2">
    <source>
        <dbReference type="RuleBase" id="RU003875"/>
    </source>
</evidence>
<dbReference type="InterPro" id="IPR009078">
    <property type="entry name" value="Ferritin-like_SF"/>
</dbReference>
<dbReference type="PANTHER" id="PTHR42932:SF1">
    <property type="entry name" value="GENERAL STRESS PROTEIN 20U"/>
    <property type="match status" value="1"/>
</dbReference>
<dbReference type="Gene3D" id="1.20.1260.10">
    <property type="match status" value="1"/>
</dbReference>
<comment type="similarity">
    <text evidence="1 2">Belongs to the Dps family.</text>
</comment>
<dbReference type="PIRSF" id="PIRSF005900">
    <property type="entry name" value="Dps"/>
    <property type="match status" value="1"/>
</dbReference>
<name>A0A1G5WMM5_9FIRM</name>
<sequence length="142" mass="16134">MENRLNTLLADMVVVSHKLQSYHWYLKGAHFFDDHAQLERYYDEMNENADAVAELMLQLHMSPASTMKGFLSLSGIEEAAGGEVSSAEAYSHVLADFEYLLDEVYAVKAAADEENQILVSNQMDDYIASLSKHNWMLRQVLK</sequence>